<dbReference type="AlphaFoldDB" id="A0A8H4VKH1"/>
<feature type="compositionally biased region" description="Low complexity" evidence="1">
    <location>
        <begin position="222"/>
        <end position="238"/>
    </location>
</feature>
<dbReference type="PANTHER" id="PTHR28208">
    <property type="entry name" value="PHOSPHATIDATE PHOSPHATASE APP1"/>
    <property type="match status" value="1"/>
</dbReference>
<feature type="domain" description="Phosphatidate phosphatase APP1 catalytic" evidence="2">
    <location>
        <begin position="397"/>
        <end position="548"/>
    </location>
</feature>
<gene>
    <name evidence="3" type="ORF">D9613_006629</name>
</gene>
<organism evidence="3 4">
    <name type="scientific">Agrocybe pediades</name>
    <dbReference type="NCBI Taxonomy" id="84607"/>
    <lineage>
        <taxon>Eukaryota</taxon>
        <taxon>Fungi</taxon>
        <taxon>Dikarya</taxon>
        <taxon>Basidiomycota</taxon>
        <taxon>Agaricomycotina</taxon>
        <taxon>Agaricomycetes</taxon>
        <taxon>Agaricomycetidae</taxon>
        <taxon>Agaricales</taxon>
        <taxon>Agaricineae</taxon>
        <taxon>Strophariaceae</taxon>
        <taxon>Agrocybe</taxon>
    </lineage>
</organism>
<feature type="compositionally biased region" description="Polar residues" evidence="1">
    <location>
        <begin position="701"/>
        <end position="714"/>
    </location>
</feature>
<proteinExistence type="predicted"/>
<accession>A0A8H4VKH1</accession>
<keyword evidence="4" id="KW-1185">Reference proteome</keyword>
<feature type="compositionally biased region" description="Low complexity" evidence="1">
    <location>
        <begin position="715"/>
        <end position="724"/>
    </location>
</feature>
<feature type="region of interest" description="Disordered" evidence="1">
    <location>
        <begin position="209"/>
        <end position="238"/>
    </location>
</feature>
<feature type="region of interest" description="Disordered" evidence="1">
    <location>
        <begin position="552"/>
        <end position="632"/>
    </location>
</feature>
<dbReference type="Proteomes" id="UP000521872">
    <property type="component" value="Unassembled WGS sequence"/>
</dbReference>
<dbReference type="Pfam" id="PF09949">
    <property type="entry name" value="APP1_cat"/>
    <property type="match status" value="1"/>
</dbReference>
<feature type="compositionally biased region" description="Low complexity" evidence="1">
    <location>
        <begin position="585"/>
        <end position="601"/>
    </location>
</feature>
<dbReference type="PANTHER" id="PTHR28208:SF3">
    <property type="entry name" value="PHOSPHATIDATE PHOSPHATASE APP1"/>
    <property type="match status" value="1"/>
</dbReference>
<sequence>MSQEMPSSWRYLNSASSRISSLKGYLSNQQLAMGARSGRNTPDVQPEERQGWRAWAGQKIKARRRGMNGAGYDNTEVVNVFPGWAARRYKPGTGSQSPRPFDLEVFVSGYVISYRPPENASRSQRAFMRLAKGEEQFSVGPTKLNEVYLGFASLPKLVDSVDDVRQNSSSLAHLTPSTEALLAQVKLPPRPEEIADDYDVEELDRRLQRAKLDDMTTEDTDSISSSNSSNSDLPSSNTVTQLSAAQDGFLGADVISRLHRNLEQRLQPFWSSVLPNRTVRLHIFSAPQSNTPSPGEKANVLGDSRDGPLVSQDVVTGPDGSFQVKFNIGWEELCHHPQALHIAFGDAVEHDLLIVAQLLPQTGVSPTTPTFQTKASTESMSIPLTSLTRIPITHSPIRVISDIDDTIKFSGILSGARAVFHNVFVKELSDNIIPGMGEWYASMWSRGVRFHYISNGPFELLPVLNEFFEVSQLPRGSIKLKSYAGRSLFNGLLSAPAARKRAGVVDVLDSFPDCKFFLIGDTGEQDLELYADLARERPDRVLAVFVRDADALTPGGPPPLEDPTGWKAMGAAGTRPPEKPLVSRSDTGMTTASTSSTPSYSKYNFSGSSGPINLSTPTPDNDRTPRPAASAVNSGYYKGQTYLDVGLLSAEPESLKPFGDAPVTPTVGSSAQLRGDNYQPSYINQPPQPTLPPSVVAGLTPRQSSTSASFRSQNTTSSAASTKKVSMTDTEKRRYELQLRVYRARTQMPSHIPLRVFREPGECVEAQEILDRESD</sequence>
<feature type="region of interest" description="Disordered" evidence="1">
    <location>
        <begin position="658"/>
        <end position="731"/>
    </location>
</feature>
<name>A0A8H4VKH1_9AGAR</name>
<evidence type="ECO:0000313" key="3">
    <source>
        <dbReference type="EMBL" id="KAF4611265.1"/>
    </source>
</evidence>
<protein>
    <recommendedName>
        <fullName evidence="2">Phosphatidate phosphatase APP1 catalytic domain-containing protein</fullName>
    </recommendedName>
</protein>
<evidence type="ECO:0000259" key="2">
    <source>
        <dbReference type="Pfam" id="PF09949"/>
    </source>
</evidence>
<comment type="caution">
    <text evidence="3">The sequence shown here is derived from an EMBL/GenBank/DDBJ whole genome shotgun (WGS) entry which is preliminary data.</text>
</comment>
<feature type="compositionally biased region" description="Polar residues" evidence="1">
    <location>
        <begin position="602"/>
        <end position="615"/>
    </location>
</feature>
<feature type="compositionally biased region" description="Polar residues" evidence="1">
    <location>
        <begin position="666"/>
        <end position="685"/>
    </location>
</feature>
<reference evidence="3 4" key="1">
    <citation type="submission" date="2019-12" db="EMBL/GenBank/DDBJ databases">
        <authorList>
            <person name="Floudas D."/>
            <person name="Bentzer J."/>
            <person name="Ahren D."/>
            <person name="Johansson T."/>
            <person name="Persson P."/>
            <person name="Tunlid A."/>
        </authorList>
    </citation>
    <scope>NUCLEOTIDE SEQUENCE [LARGE SCALE GENOMIC DNA]</scope>
    <source>
        <strain evidence="3 4">CBS 102.39</strain>
    </source>
</reference>
<evidence type="ECO:0000313" key="4">
    <source>
        <dbReference type="Proteomes" id="UP000521872"/>
    </source>
</evidence>
<dbReference type="InterPro" id="IPR019236">
    <property type="entry name" value="APP1_cat"/>
</dbReference>
<dbReference type="GO" id="GO:0030479">
    <property type="term" value="C:actin cortical patch"/>
    <property type="evidence" value="ECO:0007669"/>
    <property type="project" value="TreeGrafter"/>
</dbReference>
<dbReference type="InterPro" id="IPR052935">
    <property type="entry name" value="Mg2+_PAP"/>
</dbReference>
<dbReference type="EMBL" id="JAACJL010000058">
    <property type="protein sequence ID" value="KAF4611265.1"/>
    <property type="molecule type" value="Genomic_DNA"/>
</dbReference>
<evidence type="ECO:0000256" key="1">
    <source>
        <dbReference type="SAM" id="MobiDB-lite"/>
    </source>
</evidence>
<dbReference type="GO" id="GO:0008195">
    <property type="term" value="F:phosphatidate phosphatase activity"/>
    <property type="evidence" value="ECO:0007669"/>
    <property type="project" value="InterPro"/>
</dbReference>